<dbReference type="Gene3D" id="3.30.70.120">
    <property type="match status" value="1"/>
</dbReference>
<evidence type="ECO:0000256" key="2">
    <source>
        <dbReference type="ARBA" id="ARBA00022475"/>
    </source>
</evidence>
<dbReference type="Proteomes" id="UP000728106">
    <property type="component" value="Unassembled WGS sequence"/>
</dbReference>
<dbReference type="InterPro" id="IPR015867">
    <property type="entry name" value="N-reg_PII/ATP_PRibTrfase_C"/>
</dbReference>
<evidence type="ECO:0000256" key="1">
    <source>
        <dbReference type="ARBA" id="ARBA00004651"/>
    </source>
</evidence>
<dbReference type="PANTHER" id="PTHR33545">
    <property type="entry name" value="UPF0750 MEMBRANE PROTEIN YITT-RELATED"/>
    <property type="match status" value="1"/>
</dbReference>
<dbReference type="GO" id="GO:0005886">
    <property type="term" value="C:plasma membrane"/>
    <property type="evidence" value="ECO:0007669"/>
    <property type="project" value="UniProtKB-SubCell"/>
</dbReference>
<proteinExistence type="predicted"/>
<evidence type="ECO:0000313" key="7">
    <source>
        <dbReference type="EMBL" id="MBJ7633167.1"/>
    </source>
</evidence>
<keyword evidence="5" id="KW-0472">Membrane</keyword>
<dbReference type="Pfam" id="PF10035">
    <property type="entry name" value="DUF2179"/>
    <property type="match status" value="1"/>
</dbReference>
<evidence type="ECO:0000256" key="4">
    <source>
        <dbReference type="ARBA" id="ARBA00022989"/>
    </source>
</evidence>
<feature type="non-terminal residue" evidence="8">
    <location>
        <position position="1"/>
    </location>
</feature>
<keyword evidence="9" id="KW-1185">Reference proteome</keyword>
<dbReference type="InterPro" id="IPR051461">
    <property type="entry name" value="UPF0750_membrane"/>
</dbReference>
<dbReference type="EMBL" id="JAAOCX010000012">
    <property type="protein sequence ID" value="MBJ7633167.1"/>
    <property type="molecule type" value="Genomic_DNA"/>
</dbReference>
<name>A0AA41CTH2_WEICO</name>
<dbReference type="EMBL" id="JAAOCP010000011">
    <property type="protein sequence ID" value="MBJ7639546.1"/>
    <property type="molecule type" value="Genomic_DNA"/>
</dbReference>
<reference evidence="8 9" key="2">
    <citation type="journal article" date="2021" name="Int. J. Food Microbiol.">
        <title>Safety demonstration of a microbial species for use in the food chain: Weissella confusa.</title>
        <authorList>
            <person name="Bourdichon F."/>
            <person name="Patrone V."/>
            <person name="Fontana A."/>
            <person name="Milani G."/>
            <person name="Morelli L."/>
        </authorList>
    </citation>
    <scope>NUCLEOTIDE SEQUENCE [LARGE SCALE GENOMIC DNA]</scope>
    <source>
        <strain evidence="7">CCUG 30943</strain>
        <strain evidence="8 9">CCUG 43002</strain>
    </source>
</reference>
<dbReference type="PANTHER" id="PTHR33545:SF5">
    <property type="entry name" value="UPF0750 MEMBRANE PROTEIN YITT"/>
    <property type="match status" value="1"/>
</dbReference>
<dbReference type="Proteomes" id="UP000808038">
    <property type="component" value="Unassembled WGS sequence"/>
</dbReference>
<feature type="domain" description="DUF2179" evidence="6">
    <location>
        <begin position="39"/>
        <end position="92"/>
    </location>
</feature>
<sequence length="97" mass="11243">TMTSHRTNIGMRPLFLALQHKFNFYYFICQLDRDRCNHSLTVFDVRGGFTDNNKEMLMVMVDNANYGHMLRLIHDIDQDAFIVTTNVTEVHGGTFGI</sequence>
<dbReference type="AlphaFoldDB" id="A0AA41CTH2"/>
<keyword evidence="3" id="KW-0812">Transmembrane</keyword>
<evidence type="ECO:0000256" key="3">
    <source>
        <dbReference type="ARBA" id="ARBA00022692"/>
    </source>
</evidence>
<evidence type="ECO:0000313" key="9">
    <source>
        <dbReference type="Proteomes" id="UP000728106"/>
    </source>
</evidence>
<evidence type="ECO:0000256" key="5">
    <source>
        <dbReference type="ARBA" id="ARBA00023136"/>
    </source>
</evidence>
<keyword evidence="4" id="KW-1133">Transmembrane helix</keyword>
<evidence type="ECO:0000313" key="8">
    <source>
        <dbReference type="EMBL" id="MBJ7639546.1"/>
    </source>
</evidence>
<comment type="caution">
    <text evidence="8">The sequence shown here is derived from an EMBL/GenBank/DDBJ whole genome shotgun (WGS) entry which is preliminary data.</text>
</comment>
<evidence type="ECO:0000259" key="6">
    <source>
        <dbReference type="Pfam" id="PF10035"/>
    </source>
</evidence>
<protein>
    <submittedName>
        <fullName evidence="8">YitT family protein</fullName>
    </submittedName>
</protein>
<dbReference type="CDD" id="cd16380">
    <property type="entry name" value="YitT_C"/>
    <property type="match status" value="1"/>
</dbReference>
<reference evidence="8" key="1">
    <citation type="submission" date="2020-02" db="EMBL/GenBank/DDBJ databases">
        <authorList>
            <person name="Fontana A."/>
            <person name="Patrone V."/>
            <person name="Morelli L."/>
        </authorList>
    </citation>
    <scope>NUCLEOTIDE SEQUENCE</scope>
    <source>
        <strain evidence="7">CCUG 30943</strain>
        <strain evidence="8">CCUG 43002</strain>
    </source>
</reference>
<comment type="subcellular location">
    <subcellularLocation>
        <location evidence="1">Cell membrane</location>
        <topology evidence="1">Multi-pass membrane protein</topology>
    </subcellularLocation>
</comment>
<keyword evidence="2" id="KW-1003">Cell membrane</keyword>
<accession>A0AA41CTH2</accession>
<organism evidence="8 9">
    <name type="scientific">Weissella confusa</name>
    <name type="common">Lactobacillus confusus</name>
    <dbReference type="NCBI Taxonomy" id="1583"/>
    <lineage>
        <taxon>Bacteria</taxon>
        <taxon>Bacillati</taxon>
        <taxon>Bacillota</taxon>
        <taxon>Bacilli</taxon>
        <taxon>Lactobacillales</taxon>
        <taxon>Lactobacillaceae</taxon>
        <taxon>Weissella</taxon>
    </lineage>
</organism>
<dbReference type="InterPro" id="IPR019264">
    <property type="entry name" value="DUF2179"/>
</dbReference>
<gene>
    <name evidence="8" type="ORF">HAU20_09145</name>
    <name evidence="7" type="ORF">HAU43_08755</name>
</gene>